<reference evidence="2 3" key="1">
    <citation type="submission" date="2020-04" db="EMBL/GenBank/DDBJ databases">
        <title>Luteolibacter sp. G-1-1-1 isolated from soil.</title>
        <authorList>
            <person name="Dahal R.H."/>
        </authorList>
    </citation>
    <scope>NUCLEOTIDE SEQUENCE [LARGE SCALE GENOMIC DNA]</scope>
    <source>
        <strain evidence="2 3">G-1-1-1</strain>
    </source>
</reference>
<organism evidence="2 3">
    <name type="scientific">Luteolibacter luteus</name>
    <dbReference type="NCBI Taxonomy" id="2728835"/>
    <lineage>
        <taxon>Bacteria</taxon>
        <taxon>Pseudomonadati</taxon>
        <taxon>Verrucomicrobiota</taxon>
        <taxon>Verrucomicrobiia</taxon>
        <taxon>Verrucomicrobiales</taxon>
        <taxon>Verrucomicrobiaceae</taxon>
        <taxon>Luteolibacter</taxon>
    </lineage>
</organism>
<keyword evidence="1" id="KW-0732">Signal</keyword>
<dbReference type="AlphaFoldDB" id="A0A858RMK9"/>
<proteinExistence type="predicted"/>
<dbReference type="KEGG" id="luo:HHL09_19860"/>
<gene>
    <name evidence="2" type="ORF">HHL09_19860</name>
</gene>
<protein>
    <recommendedName>
        <fullName evidence="4">PEP-CTERM sorting domain-containing protein</fullName>
    </recommendedName>
</protein>
<keyword evidence="3" id="KW-1185">Reference proteome</keyword>
<sequence>MLHHLPSRPIRSLCIAGILALSAQIPAHAAVTLTIDTLAKTFTWSGTATSEAIVIPEDSMKSIRLGTGSWIGGTLVSNEGDGSLAPSLIGGSGVSVMEGSFNGIPIVAGSQNSVYMDLAMLSYIGGFPEGPTLAALTITADEQVYSYAGLNGDALSYFESLDGTQLFFQDNQGGAGVFNIGSAAGQIVVVPEPSGALFLLAAPLCFSFRRRRA</sequence>
<evidence type="ECO:0000256" key="1">
    <source>
        <dbReference type="SAM" id="SignalP"/>
    </source>
</evidence>
<name>A0A858RMK9_9BACT</name>
<evidence type="ECO:0000313" key="2">
    <source>
        <dbReference type="EMBL" id="QJE97945.1"/>
    </source>
</evidence>
<evidence type="ECO:0008006" key="4">
    <source>
        <dbReference type="Google" id="ProtNLM"/>
    </source>
</evidence>
<accession>A0A858RMK9</accession>
<dbReference type="RefSeq" id="WP_169456371.1">
    <property type="nucleotide sequence ID" value="NZ_CP051774.1"/>
</dbReference>
<feature type="chain" id="PRO_5032955404" description="PEP-CTERM sorting domain-containing protein" evidence="1">
    <location>
        <begin position="30"/>
        <end position="213"/>
    </location>
</feature>
<feature type="signal peptide" evidence="1">
    <location>
        <begin position="1"/>
        <end position="29"/>
    </location>
</feature>
<dbReference type="Proteomes" id="UP000501812">
    <property type="component" value="Chromosome"/>
</dbReference>
<dbReference type="EMBL" id="CP051774">
    <property type="protein sequence ID" value="QJE97945.1"/>
    <property type="molecule type" value="Genomic_DNA"/>
</dbReference>
<evidence type="ECO:0000313" key="3">
    <source>
        <dbReference type="Proteomes" id="UP000501812"/>
    </source>
</evidence>